<gene>
    <name evidence="2" type="ORF">C4D60_Mb06t35930</name>
</gene>
<keyword evidence="3" id="KW-1185">Reference proteome</keyword>
<evidence type="ECO:0008006" key="4">
    <source>
        <dbReference type="Google" id="ProtNLM"/>
    </source>
</evidence>
<comment type="caution">
    <text evidence="2">The sequence shown here is derived from an EMBL/GenBank/DDBJ whole genome shotgun (WGS) entry which is preliminary data.</text>
</comment>
<protein>
    <recommendedName>
        <fullName evidence="4">Rx N-terminal domain-containing protein</fullName>
    </recommendedName>
</protein>
<feature type="region of interest" description="Disordered" evidence="1">
    <location>
        <begin position="72"/>
        <end position="104"/>
    </location>
</feature>
<proteinExistence type="predicted"/>
<evidence type="ECO:0000256" key="1">
    <source>
        <dbReference type="SAM" id="MobiDB-lite"/>
    </source>
</evidence>
<dbReference type="EMBL" id="PYDT01000009">
    <property type="protein sequence ID" value="THU51899.1"/>
    <property type="molecule type" value="Genomic_DNA"/>
</dbReference>
<name>A0A4S8ITX1_MUSBA</name>
<sequence>MWIKDENLKQDVKELLMQLKDTAYDADDLLHEFRPSQPGSQHLEAVSIDHISAKDLSFLQHRGERDLNKKRLAEAKTSSPQIAAASSGVIEEASRDTMTNNASGRGFGASEHRLGSAHPLLFFAGLLLALLLCCLQQTLSAVAGQGGKHSPTTFSIAVSSPSANSGCNDGVFLA</sequence>
<accession>A0A4S8ITX1</accession>
<dbReference type="AlphaFoldDB" id="A0A4S8ITX1"/>
<reference evidence="2 3" key="1">
    <citation type="journal article" date="2019" name="Nat. Plants">
        <title>Genome sequencing of Musa balbisiana reveals subgenome evolution and function divergence in polyploid bananas.</title>
        <authorList>
            <person name="Yao X."/>
        </authorList>
    </citation>
    <scope>NUCLEOTIDE SEQUENCE [LARGE SCALE GENOMIC DNA]</scope>
    <source>
        <strain evidence="3">cv. DH-PKW</strain>
        <tissue evidence="2">Leaves</tissue>
    </source>
</reference>
<dbReference type="Proteomes" id="UP000317650">
    <property type="component" value="Chromosome 6"/>
</dbReference>
<evidence type="ECO:0000313" key="3">
    <source>
        <dbReference type="Proteomes" id="UP000317650"/>
    </source>
</evidence>
<organism evidence="2 3">
    <name type="scientific">Musa balbisiana</name>
    <name type="common">Banana</name>
    <dbReference type="NCBI Taxonomy" id="52838"/>
    <lineage>
        <taxon>Eukaryota</taxon>
        <taxon>Viridiplantae</taxon>
        <taxon>Streptophyta</taxon>
        <taxon>Embryophyta</taxon>
        <taxon>Tracheophyta</taxon>
        <taxon>Spermatophyta</taxon>
        <taxon>Magnoliopsida</taxon>
        <taxon>Liliopsida</taxon>
        <taxon>Zingiberales</taxon>
        <taxon>Musaceae</taxon>
        <taxon>Musa</taxon>
    </lineage>
</organism>
<evidence type="ECO:0000313" key="2">
    <source>
        <dbReference type="EMBL" id="THU51899.1"/>
    </source>
</evidence>